<name>A0ABS3JGS9_9BACT</name>
<gene>
    <name evidence="1" type="ORF">J2I46_11505</name>
</gene>
<proteinExistence type="predicted"/>
<organism evidence="1 2">
    <name type="scientific">Fibrella forsythiae</name>
    <dbReference type="NCBI Taxonomy" id="2817061"/>
    <lineage>
        <taxon>Bacteria</taxon>
        <taxon>Pseudomonadati</taxon>
        <taxon>Bacteroidota</taxon>
        <taxon>Cytophagia</taxon>
        <taxon>Cytophagales</taxon>
        <taxon>Spirosomataceae</taxon>
        <taxon>Fibrella</taxon>
    </lineage>
</organism>
<dbReference type="GO" id="GO:0016740">
    <property type="term" value="F:transferase activity"/>
    <property type="evidence" value="ECO:0007669"/>
    <property type="project" value="UniProtKB-KW"/>
</dbReference>
<evidence type="ECO:0000313" key="1">
    <source>
        <dbReference type="EMBL" id="MBO0949211.1"/>
    </source>
</evidence>
<dbReference type="EMBL" id="JAFMYW010000003">
    <property type="protein sequence ID" value="MBO0949211.1"/>
    <property type="molecule type" value="Genomic_DNA"/>
</dbReference>
<accession>A0ABS3JGS9</accession>
<sequence>MIDNRAVDILCYHPGYTFVEKLQTIATKFRQEQQGGDVRVNFMRQYYDVAQLLANKQVLDFIGTDAYKAHKAARFPKADLVIPIAENDAFLLNDPILRAQYIRRYEETSSLYYQGQPDFLMLLDTIKTHLGKM</sequence>
<keyword evidence="2" id="KW-1185">Reference proteome</keyword>
<comment type="caution">
    <text evidence="1">The sequence shown here is derived from an EMBL/GenBank/DDBJ whole genome shotgun (WGS) entry which is preliminary data.</text>
</comment>
<dbReference type="Pfam" id="PF08843">
    <property type="entry name" value="AbiEii"/>
    <property type="match status" value="1"/>
</dbReference>
<protein>
    <submittedName>
        <fullName evidence="1">Nucleotidyl transferase AbiEii/AbiGii toxin family protein</fullName>
    </submittedName>
</protein>
<dbReference type="InterPro" id="IPR014942">
    <property type="entry name" value="AbiEii"/>
</dbReference>
<dbReference type="Proteomes" id="UP000664628">
    <property type="component" value="Unassembled WGS sequence"/>
</dbReference>
<evidence type="ECO:0000313" key="2">
    <source>
        <dbReference type="Proteomes" id="UP000664628"/>
    </source>
</evidence>
<keyword evidence="1" id="KW-0808">Transferase</keyword>
<reference evidence="1 2" key="1">
    <citation type="submission" date="2021-03" db="EMBL/GenBank/DDBJ databases">
        <title>Fibrella sp. HMF5405 genome sequencing and assembly.</title>
        <authorList>
            <person name="Kang H."/>
            <person name="Kim H."/>
            <person name="Bae S."/>
            <person name="Joh K."/>
        </authorList>
    </citation>
    <scope>NUCLEOTIDE SEQUENCE [LARGE SCALE GENOMIC DNA]</scope>
    <source>
        <strain evidence="1 2">HMF5405</strain>
    </source>
</reference>